<proteinExistence type="predicted"/>
<gene>
    <name evidence="2" type="ORF">SCARR_00931</name>
</gene>
<evidence type="ECO:0000256" key="1">
    <source>
        <dbReference type="SAM" id="Phobius"/>
    </source>
</evidence>
<dbReference type="AlphaFoldDB" id="A0A6C2UFI9"/>
<dbReference type="NCBIfam" id="TIGR02595">
    <property type="entry name" value="PEP_CTERM"/>
    <property type="match status" value="1"/>
</dbReference>
<organism evidence="2 3">
    <name type="scientific">Pontiella sulfatireligans</name>
    <dbReference type="NCBI Taxonomy" id="2750658"/>
    <lineage>
        <taxon>Bacteria</taxon>
        <taxon>Pseudomonadati</taxon>
        <taxon>Kiritimatiellota</taxon>
        <taxon>Kiritimatiellia</taxon>
        <taxon>Kiritimatiellales</taxon>
        <taxon>Pontiellaceae</taxon>
        <taxon>Pontiella</taxon>
    </lineage>
</organism>
<evidence type="ECO:0000313" key="2">
    <source>
        <dbReference type="EMBL" id="VGO18878.1"/>
    </source>
</evidence>
<feature type="transmembrane region" description="Helical" evidence="1">
    <location>
        <begin position="221"/>
        <end position="237"/>
    </location>
</feature>
<reference evidence="2 3" key="1">
    <citation type="submission" date="2019-04" db="EMBL/GenBank/DDBJ databases">
        <authorList>
            <person name="Van Vliet M D."/>
        </authorList>
    </citation>
    <scope>NUCLEOTIDE SEQUENCE [LARGE SCALE GENOMIC DNA]</scope>
    <source>
        <strain evidence="2 3">F21</strain>
    </source>
</reference>
<evidence type="ECO:0000313" key="3">
    <source>
        <dbReference type="Proteomes" id="UP000346198"/>
    </source>
</evidence>
<dbReference type="InterPro" id="IPR013424">
    <property type="entry name" value="Ice-binding_C"/>
</dbReference>
<accession>A0A6C2UFI9</accession>
<keyword evidence="1" id="KW-0812">Transmembrane</keyword>
<keyword evidence="3" id="KW-1185">Reference proteome</keyword>
<protein>
    <recommendedName>
        <fullName evidence="4">PEP-CTERM protein-sorting domain-containing protein</fullName>
    </recommendedName>
</protein>
<sequence length="243" mass="25247">MLTVVSSHAGLNYSTDFKGSEDALWTEGGSVGSGADWDGDWRIKTYDLTGDGVVHFDQIRSAEYSISHAQGTSFGAGETLDFTIELGGITAGNDWTEGFVLGLSADGETAGPTVGVDVFCLGNGTFLLNDITATGKTGGYGTGVSWGLASTAFNLSITKSATADEFNVSASVAGDTGAGFSYTLTDAELYADSEVFASMTFGRGDKVGLIELDSFSVIPEPATLGMIVASGVSIIFIRRRIMM</sequence>
<name>A0A6C2UFI9_9BACT</name>
<dbReference type="Proteomes" id="UP000346198">
    <property type="component" value="Unassembled WGS sequence"/>
</dbReference>
<keyword evidence="1" id="KW-0472">Membrane</keyword>
<keyword evidence="1" id="KW-1133">Transmembrane helix</keyword>
<evidence type="ECO:0008006" key="4">
    <source>
        <dbReference type="Google" id="ProtNLM"/>
    </source>
</evidence>
<dbReference type="EMBL" id="CAAHFH010000001">
    <property type="protein sequence ID" value="VGO18878.1"/>
    <property type="molecule type" value="Genomic_DNA"/>
</dbReference>